<dbReference type="RefSeq" id="WP_000050492.1">
    <property type="nucleotide sequence ID" value="NZ_JEXD01000034.1"/>
</dbReference>
<accession>A0A009PU78</accession>
<protein>
    <recommendedName>
        <fullName evidence="3">DUF2523 domain-containing protein</fullName>
    </recommendedName>
</protein>
<comment type="caution">
    <text evidence="1">The sequence shown here is derived from an EMBL/GenBank/DDBJ whole genome shotgun (WGS) entry which is preliminary data.</text>
</comment>
<organism evidence="1 2">
    <name type="scientific">Acinetobacter baumannii 625974</name>
    <dbReference type="NCBI Taxonomy" id="1310607"/>
    <lineage>
        <taxon>Bacteria</taxon>
        <taxon>Pseudomonadati</taxon>
        <taxon>Pseudomonadota</taxon>
        <taxon>Gammaproteobacteria</taxon>
        <taxon>Moraxellales</taxon>
        <taxon>Moraxellaceae</taxon>
        <taxon>Acinetobacter</taxon>
        <taxon>Acinetobacter calcoaceticus/baumannii complex</taxon>
    </lineage>
</organism>
<name>A0A009PU78_ACIBA</name>
<dbReference type="InterPro" id="IPR019670">
    <property type="entry name" value="DUF2523"/>
</dbReference>
<sequence length="94" mass="9691">MSLASLLSKVSETILSSAVSKLLKGAGLSLFTYGATQGAFSLAVSTIQSYWGTLGNVLYVVGLSGFDQAISMVLSAIALRVALSSMQVGVRKSD</sequence>
<reference evidence="1 2" key="1">
    <citation type="submission" date="2014-02" db="EMBL/GenBank/DDBJ databases">
        <title>Comparative genomics and transcriptomics to identify genetic mechanisms underlying the emergence of carbapenem resistant Acinetobacter baumannii (CRAb).</title>
        <authorList>
            <person name="Harris A.D."/>
            <person name="Johnson K.J."/>
            <person name="George J."/>
            <person name="Shefchek K."/>
            <person name="Daugherty S.C."/>
            <person name="Parankush S."/>
            <person name="Sadzewicz L."/>
            <person name="Tallon L."/>
            <person name="Sengamalay N."/>
            <person name="Hazen T.H."/>
            <person name="Rasko D.A."/>
        </authorList>
    </citation>
    <scope>NUCLEOTIDE SEQUENCE [LARGE SCALE GENOMIC DNA]</scope>
    <source>
        <strain evidence="1 2">625974</strain>
    </source>
</reference>
<dbReference type="PATRIC" id="fig|1310607.3.peg.3049"/>
<evidence type="ECO:0000313" key="1">
    <source>
        <dbReference type="EMBL" id="EXC05620.1"/>
    </source>
</evidence>
<proteinExistence type="predicted"/>
<dbReference type="Pfam" id="PF10734">
    <property type="entry name" value="DUF2523"/>
    <property type="match status" value="1"/>
</dbReference>
<evidence type="ECO:0000313" key="2">
    <source>
        <dbReference type="Proteomes" id="UP000021108"/>
    </source>
</evidence>
<dbReference type="Proteomes" id="UP000021108">
    <property type="component" value="Unassembled WGS sequence"/>
</dbReference>
<evidence type="ECO:0008006" key="3">
    <source>
        <dbReference type="Google" id="ProtNLM"/>
    </source>
</evidence>
<gene>
    <name evidence="1" type="ORF">J506_3148</name>
</gene>
<dbReference type="AlphaFoldDB" id="A0A009PU78"/>
<dbReference type="EMBL" id="JEXD01000034">
    <property type="protein sequence ID" value="EXC05620.1"/>
    <property type="molecule type" value="Genomic_DNA"/>
</dbReference>